<feature type="compositionally biased region" description="Polar residues" evidence="5">
    <location>
        <begin position="422"/>
        <end position="442"/>
    </location>
</feature>
<gene>
    <name evidence="7" type="ORF">FEM55_15385</name>
</gene>
<dbReference type="PANTHER" id="PTHR30329:SF21">
    <property type="entry name" value="LIPOPROTEIN YIAD-RELATED"/>
    <property type="match status" value="1"/>
</dbReference>
<feature type="region of interest" description="Disordered" evidence="5">
    <location>
        <begin position="61"/>
        <end position="108"/>
    </location>
</feature>
<dbReference type="InterPro" id="IPR006664">
    <property type="entry name" value="OMP_bac"/>
</dbReference>
<feature type="compositionally biased region" description="Low complexity" evidence="5">
    <location>
        <begin position="85"/>
        <end position="108"/>
    </location>
</feature>
<evidence type="ECO:0000313" key="7">
    <source>
        <dbReference type="EMBL" id="TLU92129.1"/>
    </source>
</evidence>
<dbReference type="InterPro" id="IPR036737">
    <property type="entry name" value="OmpA-like_sf"/>
</dbReference>
<comment type="caution">
    <text evidence="7">The sequence shown here is derived from an EMBL/GenBank/DDBJ whole genome shotgun (WGS) entry which is preliminary data.</text>
</comment>
<dbReference type="InterPro" id="IPR006665">
    <property type="entry name" value="OmpA-like"/>
</dbReference>
<evidence type="ECO:0000256" key="4">
    <source>
        <dbReference type="PROSITE-ProRule" id="PRU00473"/>
    </source>
</evidence>
<feature type="compositionally biased region" description="Basic and acidic residues" evidence="5">
    <location>
        <begin position="61"/>
        <end position="84"/>
    </location>
</feature>
<evidence type="ECO:0000256" key="3">
    <source>
        <dbReference type="ARBA" id="ARBA00023237"/>
    </source>
</evidence>
<dbReference type="OrthoDB" id="9800869at2"/>
<comment type="subcellular location">
    <subcellularLocation>
        <location evidence="1">Cell outer membrane</location>
    </subcellularLocation>
</comment>
<evidence type="ECO:0000256" key="2">
    <source>
        <dbReference type="ARBA" id="ARBA00023136"/>
    </source>
</evidence>
<accession>A0A5R9KBL8</accession>
<dbReference type="GO" id="GO:0009279">
    <property type="term" value="C:cell outer membrane"/>
    <property type="evidence" value="ECO:0007669"/>
    <property type="project" value="UniProtKB-SubCell"/>
</dbReference>
<sequence length="457" mass="50785">MRPVTLRPAYPKITNPFQMKKYMLILLVSTYCAPGQAQLLDRVRNRMEQKVVDKIDESIDKATQKKKPKNETAKEKTAENEKVVTETPASTSPESTAPAGTQAAPATTAAPVRDINSYSRFDFIAGEKVIVHEDFSRDALGDFPSNWNTRSGAELVTIVNREGKWLRMGQSGIFYPEYIHDNLPENFTLQLELLANQHVAGIGQWTVSLLQTKDTDEKFRWGEVGQIGDAANFKLTLQPASSKGSMYYSTNLIGSQSKSNVAEFNMPDKPSVKISIWRQKQRVRVYFDSTKVLDLPRALDANAVMNTLVFSSSNPEYDHKEGAFFMGDIRLAVGAPNLRNKLLTEGKFSTNGILFDVNSDRIKPESFGSLQDIAQLLKENTSLRIQIVGHTDADGDDHANQDLSVRRAASVKETLTTTFGIDASRMQSSGKGKSQPIDTNDTPAGKANNRRVEFIKL</sequence>
<dbReference type="Pfam" id="PF00691">
    <property type="entry name" value="OmpA"/>
    <property type="match status" value="1"/>
</dbReference>
<keyword evidence="3" id="KW-0998">Cell outer membrane</keyword>
<proteinExistence type="predicted"/>
<evidence type="ECO:0000256" key="5">
    <source>
        <dbReference type="SAM" id="MobiDB-lite"/>
    </source>
</evidence>
<name>A0A5R9KBL8_9BACT</name>
<dbReference type="Proteomes" id="UP000309788">
    <property type="component" value="Unassembled WGS sequence"/>
</dbReference>
<protein>
    <submittedName>
        <fullName evidence="7">OmpA family protein</fullName>
    </submittedName>
</protein>
<dbReference type="CDD" id="cd07185">
    <property type="entry name" value="OmpA_C-like"/>
    <property type="match status" value="1"/>
</dbReference>
<keyword evidence="2 4" id="KW-0472">Membrane</keyword>
<keyword evidence="8" id="KW-1185">Reference proteome</keyword>
<dbReference type="SUPFAM" id="SSF103088">
    <property type="entry name" value="OmpA-like"/>
    <property type="match status" value="1"/>
</dbReference>
<evidence type="ECO:0000256" key="1">
    <source>
        <dbReference type="ARBA" id="ARBA00004442"/>
    </source>
</evidence>
<feature type="domain" description="OmpA-like" evidence="6">
    <location>
        <begin position="342"/>
        <end position="457"/>
    </location>
</feature>
<dbReference type="PRINTS" id="PR01021">
    <property type="entry name" value="OMPADOMAIN"/>
</dbReference>
<dbReference type="PROSITE" id="PS51123">
    <property type="entry name" value="OMPA_2"/>
    <property type="match status" value="1"/>
</dbReference>
<dbReference type="PANTHER" id="PTHR30329">
    <property type="entry name" value="STATOR ELEMENT OF FLAGELLAR MOTOR COMPLEX"/>
    <property type="match status" value="1"/>
</dbReference>
<dbReference type="EMBL" id="VCEI01000025">
    <property type="protein sequence ID" value="TLU92129.1"/>
    <property type="molecule type" value="Genomic_DNA"/>
</dbReference>
<reference evidence="7 8" key="1">
    <citation type="submission" date="2019-05" db="EMBL/GenBank/DDBJ databases">
        <authorList>
            <person name="Qu J.-H."/>
        </authorList>
    </citation>
    <scope>NUCLEOTIDE SEQUENCE [LARGE SCALE GENOMIC DNA]</scope>
    <source>
        <strain evidence="7 8">Z12</strain>
    </source>
</reference>
<organism evidence="7 8">
    <name type="scientific">Dyadobacter sediminis</name>
    <dbReference type="NCBI Taxonomy" id="1493691"/>
    <lineage>
        <taxon>Bacteria</taxon>
        <taxon>Pseudomonadati</taxon>
        <taxon>Bacteroidota</taxon>
        <taxon>Cytophagia</taxon>
        <taxon>Cytophagales</taxon>
        <taxon>Spirosomataceae</taxon>
        <taxon>Dyadobacter</taxon>
    </lineage>
</organism>
<evidence type="ECO:0000259" key="6">
    <source>
        <dbReference type="PROSITE" id="PS51123"/>
    </source>
</evidence>
<dbReference type="AlphaFoldDB" id="A0A5R9KBL8"/>
<evidence type="ECO:0000313" key="8">
    <source>
        <dbReference type="Proteomes" id="UP000309788"/>
    </source>
</evidence>
<feature type="region of interest" description="Disordered" evidence="5">
    <location>
        <begin position="422"/>
        <end position="457"/>
    </location>
</feature>
<dbReference type="InterPro" id="IPR050330">
    <property type="entry name" value="Bact_OuterMem_StrucFunc"/>
</dbReference>
<dbReference type="Gene3D" id="3.30.1330.60">
    <property type="entry name" value="OmpA-like domain"/>
    <property type="match status" value="1"/>
</dbReference>